<accession>A0A2M7QC37</accession>
<proteinExistence type="predicted"/>
<dbReference type="EMBL" id="PFLC01000011">
    <property type="protein sequence ID" value="PIY63255.1"/>
    <property type="molecule type" value="Genomic_DNA"/>
</dbReference>
<name>A0A2M7QC37_9BACT</name>
<evidence type="ECO:0000313" key="1">
    <source>
        <dbReference type="EMBL" id="PIY63255.1"/>
    </source>
</evidence>
<dbReference type="AlphaFoldDB" id="A0A2M7QC37"/>
<gene>
    <name evidence="1" type="ORF">COY93_01055</name>
</gene>
<comment type="caution">
    <text evidence="1">The sequence shown here is derived from an EMBL/GenBank/DDBJ whole genome shotgun (WGS) entry which is preliminary data.</text>
</comment>
<evidence type="ECO:0000313" key="2">
    <source>
        <dbReference type="Proteomes" id="UP000230973"/>
    </source>
</evidence>
<organism evidence="1 2">
    <name type="scientific">Candidatus Uhrbacteria bacterium CG_4_10_14_0_8_um_filter_58_22</name>
    <dbReference type="NCBI Taxonomy" id="1975029"/>
    <lineage>
        <taxon>Bacteria</taxon>
        <taxon>Candidatus Uhriibacteriota</taxon>
    </lineage>
</organism>
<sequence length="206" mass="23256">MITYSEITSRDRCSIERRDVDDDWFIVKNESATRLDFEPKKVYLNPAIDDVFAFTPSYTTTTTTPDASETRMYSPIEEWTIPGKAVPMAIDPTGHVLFRTEEPVDVPTKDAYGSTIAICNPRICSFNYSYWLNGKRIAVANSIMVPQFSSSAAPTKLPSWYEGAEKAFKYYGVFGQPDFDSNGNLVFFSVQDVKISKLTFDVSSIR</sequence>
<reference evidence="2" key="1">
    <citation type="submission" date="2017-09" db="EMBL/GenBank/DDBJ databases">
        <title>Depth-based differentiation of microbial function through sediment-hosted aquifers and enrichment of novel symbionts in the deep terrestrial subsurface.</title>
        <authorList>
            <person name="Probst A.J."/>
            <person name="Ladd B."/>
            <person name="Jarett J.K."/>
            <person name="Geller-Mcgrath D.E."/>
            <person name="Sieber C.M.K."/>
            <person name="Emerson J.B."/>
            <person name="Anantharaman K."/>
            <person name="Thomas B.C."/>
            <person name="Malmstrom R."/>
            <person name="Stieglmeier M."/>
            <person name="Klingl A."/>
            <person name="Woyke T."/>
            <person name="Ryan C.M."/>
            <person name="Banfield J.F."/>
        </authorList>
    </citation>
    <scope>NUCLEOTIDE SEQUENCE [LARGE SCALE GENOMIC DNA]</scope>
</reference>
<protein>
    <submittedName>
        <fullName evidence="1">Uncharacterized protein</fullName>
    </submittedName>
</protein>
<dbReference type="Proteomes" id="UP000230973">
    <property type="component" value="Unassembled WGS sequence"/>
</dbReference>